<organism evidence="1 2">
    <name type="scientific">Peronosclerospora sorghi</name>
    <dbReference type="NCBI Taxonomy" id="230839"/>
    <lineage>
        <taxon>Eukaryota</taxon>
        <taxon>Sar</taxon>
        <taxon>Stramenopiles</taxon>
        <taxon>Oomycota</taxon>
        <taxon>Peronosporomycetes</taxon>
        <taxon>Peronosporales</taxon>
        <taxon>Peronosporaceae</taxon>
        <taxon>Peronosclerospora</taxon>
    </lineage>
</organism>
<dbReference type="EMBL" id="CM047587">
    <property type="protein sequence ID" value="KAI9908300.1"/>
    <property type="molecule type" value="Genomic_DNA"/>
</dbReference>
<name>A0ACC0VQS3_9STRA</name>
<evidence type="ECO:0000313" key="1">
    <source>
        <dbReference type="EMBL" id="KAI9908300.1"/>
    </source>
</evidence>
<keyword evidence="2" id="KW-1185">Reference proteome</keyword>
<evidence type="ECO:0000313" key="2">
    <source>
        <dbReference type="Proteomes" id="UP001163321"/>
    </source>
</evidence>
<sequence length="59" mass="6906">MLRWQTGLPWIPQRACTHVDDTSSSENYVRLRSTDKQVIKDVNDAKRVNVYTEIEQLVT</sequence>
<protein>
    <submittedName>
        <fullName evidence="1">Uncharacterized protein</fullName>
    </submittedName>
</protein>
<gene>
    <name evidence="1" type="ORF">PsorP6_003634</name>
</gene>
<dbReference type="Proteomes" id="UP001163321">
    <property type="component" value="Chromosome 8"/>
</dbReference>
<proteinExistence type="predicted"/>
<comment type="caution">
    <text evidence="1">The sequence shown here is derived from an EMBL/GenBank/DDBJ whole genome shotgun (WGS) entry which is preliminary data.</text>
</comment>
<reference evidence="1 2" key="1">
    <citation type="journal article" date="2022" name="bioRxiv">
        <title>The genome of the oomycete Peronosclerospora sorghi, a cosmopolitan pathogen of maize and sorghum, is inflated with dispersed pseudogenes.</title>
        <authorList>
            <person name="Fletcher K."/>
            <person name="Martin F."/>
            <person name="Isakeit T."/>
            <person name="Cavanaugh K."/>
            <person name="Magill C."/>
            <person name="Michelmore R."/>
        </authorList>
    </citation>
    <scope>NUCLEOTIDE SEQUENCE [LARGE SCALE GENOMIC DNA]</scope>
    <source>
        <strain evidence="1">P6</strain>
    </source>
</reference>
<accession>A0ACC0VQS3</accession>